<dbReference type="InterPro" id="IPR024766">
    <property type="entry name" value="Znf_RING_H2"/>
</dbReference>
<dbReference type="GO" id="GO:1990404">
    <property type="term" value="F:NAD+-protein mono-ADP-ribosyltransferase activity"/>
    <property type="evidence" value="ECO:0007669"/>
    <property type="project" value="TreeGrafter"/>
</dbReference>
<dbReference type="AlphaFoldDB" id="A0A9P8CW47"/>
<accession>A0A9P8CW47</accession>
<evidence type="ECO:0000256" key="4">
    <source>
        <dbReference type="ARBA" id="ARBA00022771"/>
    </source>
</evidence>
<comment type="similarity">
    <text evidence="2">Belongs to the Deltex family.</text>
</comment>
<evidence type="ECO:0000313" key="12">
    <source>
        <dbReference type="Proteomes" id="UP000717515"/>
    </source>
</evidence>
<keyword evidence="3" id="KW-0479">Metal-binding</keyword>
<evidence type="ECO:0000256" key="8">
    <source>
        <dbReference type="RuleBase" id="RU362114"/>
    </source>
</evidence>
<evidence type="ECO:0000256" key="7">
    <source>
        <dbReference type="PROSITE-ProRule" id="PRU00175"/>
    </source>
</evidence>
<dbReference type="InterPro" id="IPR051712">
    <property type="entry name" value="ARTD-AVP"/>
</dbReference>
<dbReference type="PROSITE" id="PS50089">
    <property type="entry name" value="ZF_RING_2"/>
    <property type="match status" value="1"/>
</dbReference>
<dbReference type="GO" id="GO:0008270">
    <property type="term" value="F:zinc ion binding"/>
    <property type="evidence" value="ECO:0007669"/>
    <property type="project" value="UniProtKB-KW"/>
</dbReference>
<dbReference type="InterPro" id="IPR001841">
    <property type="entry name" value="Znf_RING"/>
</dbReference>
<reference evidence="11" key="1">
    <citation type="submission" date="2021-07" db="EMBL/GenBank/DDBJ databases">
        <title>Draft genome of Mortierella alpina, strain LL118, isolated from an aspen leaf litter sample.</title>
        <authorList>
            <person name="Yang S."/>
            <person name="Vinatzer B.A."/>
        </authorList>
    </citation>
    <scope>NUCLEOTIDE SEQUENCE</scope>
    <source>
        <strain evidence="11">LL118</strain>
    </source>
</reference>
<dbReference type="InterPro" id="IPR013083">
    <property type="entry name" value="Znf_RING/FYVE/PHD"/>
</dbReference>
<evidence type="ECO:0000313" key="11">
    <source>
        <dbReference type="EMBL" id="KAG9320574.1"/>
    </source>
</evidence>
<dbReference type="PANTHER" id="PTHR45740">
    <property type="entry name" value="POLY [ADP-RIBOSE] POLYMERASE"/>
    <property type="match status" value="1"/>
</dbReference>
<gene>
    <name evidence="11" type="ORF">KVV02_002827</name>
</gene>
<evidence type="ECO:0000256" key="2">
    <source>
        <dbReference type="ARBA" id="ARBA00009413"/>
    </source>
</evidence>
<dbReference type="GO" id="GO:0003950">
    <property type="term" value="F:NAD+ poly-ADP-ribosyltransferase activity"/>
    <property type="evidence" value="ECO:0007669"/>
    <property type="project" value="UniProtKB-UniRule"/>
</dbReference>
<protein>
    <recommendedName>
        <fullName evidence="8">Poly [ADP-ribose] polymerase</fullName>
        <shortName evidence="8">PARP</shortName>
        <ecNumber evidence="8">2.4.2.-</ecNumber>
    </recommendedName>
</protein>
<dbReference type="InterPro" id="IPR012317">
    <property type="entry name" value="Poly(ADP-ribose)pol_cat_dom"/>
</dbReference>
<evidence type="ECO:0000256" key="3">
    <source>
        <dbReference type="ARBA" id="ARBA00022723"/>
    </source>
</evidence>
<dbReference type="InterPro" id="IPR039399">
    <property type="entry name" value="Deltex_C_sf"/>
</dbReference>
<feature type="domain" description="PARP catalytic" evidence="10">
    <location>
        <begin position="103"/>
        <end position="312"/>
    </location>
</feature>
<name>A0A9P8CW47_MORAP</name>
<sequence>MPLIQTCMDEFSDLFRPFFEDCPPEVEAAASIPIDQPLPTPTPTPIPAPTLPLWPVKPPTTDSSSIKLLNLDPNTYPDLCRTVADGFYSHTRDGSDYFIQSVHILRNPLLWKRYQAEKQLRRQLAQEEWAKRKQAMPQNTVSQPTSGCAAFLSTEPPAQDDIDNLDPMELFRDEVLFHGTHKKHIPSILLNGLDPRTTTRASYGKGVYFSDSIEKCTGYIDAQVSMDQEYSIIVCCVLLGNVFVEPYSKKTLHSQTMFLPPGYDSAVAQGLFQEWIVFEKSQILPLCVVNFKTTNRPDSFFRLSNPVVLLHGASVYPSIFEDIPSVCTVLTPTDDSLDPLTANEHEWHRPDKTQELVLSEVLNIPSATVQVCSIGKAAYKLLYFKQVDSSGATTVLCLSDNQVDLLKASYSNVQILQGRLDQDVRTSLSYKNSRTAYIAEQTARIWDGERLLALSTEVLPELERVQEEGRAVTAELEKLTASALQLGRPDILQSHEFRLAAHPYQSRLAELKATYDLKAASLNNWTSAHHQAATLVLKERHDLEHYVRENEDRHERQAAAIQGEKARINQQARGMVQILTEAEVQTRRTAAFQALVNPIKKFTLKLKEVDTSTTQIWPLVVAEMLMPWLVVKQLPYEKQQLLNGTEPKMSFFRLLSVNSTVFPRSWWDATPQAVFEQLVASSVFWPIDPRRRLPNRRLFALKDYIEWIFLERESRIRTQPQHTLQQGPSPNPLAELDPAQFMKEQWATLDPCILQSIQRLSSRAGLVVFKRKERQEELDKMGTNLLSGLFVDAEEHMLIRDEALPPSGSSKQPPAECPICQEELVVSKPGTSPGGVDPDKVVKIKTCRHCFHEECITEWFQSAGSQLKCPMCNVMCSTKNGKATAIKLGPMPDAVMGYSFDVRLCCYLIYIVIPSHTIMNGETSVTVKTDLRWAIVPFSGQLGPLLMIRLICLFYYGHLFRHGRSLSRNRDNVVVWNGVHLRTSMLGAHGYPAPNFEKNCWDEINQKGVALGLDELVLSVPPQEGVVVPVQAETPTLEGFSFPPELAEELAAQHALEYLFDQRHPLLFRAGQ</sequence>
<comment type="pathway">
    <text evidence="1">Protein modification; protein ubiquitination.</text>
</comment>
<dbReference type="PROSITE" id="PS51059">
    <property type="entry name" value="PARP_CATALYTIC"/>
    <property type="match status" value="1"/>
</dbReference>
<dbReference type="Pfam" id="PF18102">
    <property type="entry name" value="DTC"/>
    <property type="match status" value="1"/>
</dbReference>
<evidence type="ECO:0000256" key="6">
    <source>
        <dbReference type="ARBA" id="ARBA00022833"/>
    </source>
</evidence>
<dbReference type="SUPFAM" id="SSF56399">
    <property type="entry name" value="ADP-ribosylation"/>
    <property type="match status" value="1"/>
</dbReference>
<evidence type="ECO:0000256" key="1">
    <source>
        <dbReference type="ARBA" id="ARBA00004906"/>
    </source>
</evidence>
<comment type="caution">
    <text evidence="11">The sequence shown here is derived from an EMBL/GenBank/DDBJ whole genome shotgun (WGS) entry which is preliminary data.</text>
</comment>
<dbReference type="SMART" id="SM00184">
    <property type="entry name" value="RING"/>
    <property type="match status" value="1"/>
</dbReference>
<dbReference type="EMBL" id="JAIFTL010000278">
    <property type="protein sequence ID" value="KAG9320574.1"/>
    <property type="molecule type" value="Genomic_DNA"/>
</dbReference>
<dbReference type="InterPro" id="IPR039396">
    <property type="entry name" value="Deltex_C"/>
</dbReference>
<dbReference type="Gene3D" id="3.90.228.10">
    <property type="match status" value="1"/>
</dbReference>
<dbReference type="EC" id="2.4.2.-" evidence="8"/>
<dbReference type="Proteomes" id="UP000717515">
    <property type="component" value="Unassembled WGS sequence"/>
</dbReference>
<dbReference type="Gene3D" id="3.30.40.10">
    <property type="entry name" value="Zinc/RING finger domain, C3HC4 (zinc finger)"/>
    <property type="match status" value="1"/>
</dbReference>
<dbReference type="SUPFAM" id="SSF57850">
    <property type="entry name" value="RING/U-box"/>
    <property type="match status" value="1"/>
</dbReference>
<evidence type="ECO:0000259" key="9">
    <source>
        <dbReference type="PROSITE" id="PS50089"/>
    </source>
</evidence>
<proteinExistence type="inferred from homology"/>
<dbReference type="CDD" id="cd16448">
    <property type="entry name" value="RING-H2"/>
    <property type="match status" value="1"/>
</dbReference>
<keyword evidence="4 7" id="KW-0863">Zinc-finger</keyword>
<organism evidence="11 12">
    <name type="scientific">Mortierella alpina</name>
    <name type="common">Oleaginous fungus</name>
    <name type="synonym">Mortierella renispora</name>
    <dbReference type="NCBI Taxonomy" id="64518"/>
    <lineage>
        <taxon>Eukaryota</taxon>
        <taxon>Fungi</taxon>
        <taxon>Fungi incertae sedis</taxon>
        <taxon>Mucoromycota</taxon>
        <taxon>Mortierellomycotina</taxon>
        <taxon>Mortierellomycetes</taxon>
        <taxon>Mortierellales</taxon>
        <taxon>Mortierellaceae</taxon>
        <taxon>Mortierella</taxon>
    </lineage>
</organism>
<keyword evidence="8" id="KW-0520">NAD</keyword>
<keyword evidence="8" id="KW-0328">Glycosyltransferase</keyword>
<feature type="domain" description="RING-type" evidence="9">
    <location>
        <begin position="817"/>
        <end position="873"/>
    </location>
</feature>
<dbReference type="Pfam" id="PF12678">
    <property type="entry name" value="zf-rbx1"/>
    <property type="match status" value="1"/>
</dbReference>
<keyword evidence="8" id="KW-0808">Transferase</keyword>
<keyword evidence="6" id="KW-0862">Zinc</keyword>
<evidence type="ECO:0000256" key="5">
    <source>
        <dbReference type="ARBA" id="ARBA00022786"/>
    </source>
</evidence>
<keyword evidence="5" id="KW-0833">Ubl conjugation pathway</keyword>
<evidence type="ECO:0000259" key="10">
    <source>
        <dbReference type="PROSITE" id="PS51059"/>
    </source>
</evidence>
<dbReference type="GO" id="GO:0005634">
    <property type="term" value="C:nucleus"/>
    <property type="evidence" value="ECO:0007669"/>
    <property type="project" value="TreeGrafter"/>
</dbReference>
<dbReference type="Gene3D" id="3.30.390.130">
    <property type="match status" value="1"/>
</dbReference>
<dbReference type="Pfam" id="PF00644">
    <property type="entry name" value="PARP"/>
    <property type="match status" value="1"/>
</dbReference>
<dbReference type="PANTHER" id="PTHR45740:SF2">
    <property type="entry name" value="POLY [ADP-RIBOSE] POLYMERASE"/>
    <property type="match status" value="1"/>
</dbReference>